<dbReference type="AlphaFoldDB" id="A0A3S0PW68"/>
<evidence type="ECO:0008006" key="4">
    <source>
        <dbReference type="Google" id="ProtNLM"/>
    </source>
</evidence>
<name>A0A3S0PW68_9GAMM</name>
<gene>
    <name evidence="2" type="ORF">EKH79_17460</name>
</gene>
<comment type="caution">
    <text evidence="2">The sequence shown here is derived from an EMBL/GenBank/DDBJ whole genome shotgun (WGS) entry which is preliminary data.</text>
</comment>
<dbReference type="Proteomes" id="UP000267077">
    <property type="component" value="Unassembled WGS sequence"/>
</dbReference>
<keyword evidence="3" id="KW-1185">Reference proteome</keyword>
<protein>
    <recommendedName>
        <fullName evidence="4">Outer membrane protein assembly factor BamE</fullName>
    </recommendedName>
</protein>
<feature type="signal peptide" evidence="1">
    <location>
        <begin position="1"/>
        <end position="27"/>
    </location>
</feature>
<dbReference type="PROSITE" id="PS51257">
    <property type="entry name" value="PROKAR_LIPOPROTEIN"/>
    <property type="match status" value="1"/>
</dbReference>
<accession>A0A3S0PW68</accession>
<proteinExistence type="predicted"/>
<keyword evidence="1" id="KW-0732">Signal</keyword>
<dbReference type="EMBL" id="RYZR01000008">
    <property type="protein sequence ID" value="RUL61425.1"/>
    <property type="molecule type" value="Genomic_DNA"/>
</dbReference>
<feature type="chain" id="PRO_5018620812" description="Outer membrane protein assembly factor BamE" evidence="1">
    <location>
        <begin position="28"/>
        <end position="158"/>
    </location>
</feature>
<dbReference type="OrthoDB" id="5955036at2"/>
<reference evidence="2 3" key="1">
    <citation type="submission" date="2018-12" db="EMBL/GenBank/DDBJ databases">
        <title>Dyella dinghuensis sp. nov. DHOA06 and Dyella choica sp. nov. 4M-K27, isolated from forest soil.</title>
        <authorList>
            <person name="Qiu L.-H."/>
            <person name="Gao Z.-H."/>
        </authorList>
    </citation>
    <scope>NUCLEOTIDE SEQUENCE [LARGE SCALE GENOMIC DNA]</scope>
    <source>
        <strain evidence="2 3">DHOA06</strain>
    </source>
</reference>
<evidence type="ECO:0000313" key="3">
    <source>
        <dbReference type="Proteomes" id="UP000267077"/>
    </source>
</evidence>
<evidence type="ECO:0000256" key="1">
    <source>
        <dbReference type="SAM" id="SignalP"/>
    </source>
</evidence>
<dbReference type="RefSeq" id="WP_126675136.1">
    <property type="nucleotide sequence ID" value="NZ_RYZR01000008.1"/>
</dbReference>
<sequence length="158" mass="16632">MNKFMAAIVIASLALAGCSTSGGTAPAQNESSGETLTPAKMYAVSPETIASFKAGATTLDQVETMLGKPVGAVRTPSGNQVIAYVKIRSQDVNNDRTPETGTALPKRHKVRYATMLSFDSQGRWINSWTRVDDLGDASPTALGHFDVGDVLTNQGGMP</sequence>
<organism evidence="2 3">
    <name type="scientific">Dyella dinghuensis</name>
    <dbReference type="NCBI Taxonomy" id="1920169"/>
    <lineage>
        <taxon>Bacteria</taxon>
        <taxon>Pseudomonadati</taxon>
        <taxon>Pseudomonadota</taxon>
        <taxon>Gammaproteobacteria</taxon>
        <taxon>Lysobacterales</taxon>
        <taxon>Rhodanobacteraceae</taxon>
        <taxon>Dyella</taxon>
    </lineage>
</organism>
<evidence type="ECO:0000313" key="2">
    <source>
        <dbReference type="EMBL" id="RUL61425.1"/>
    </source>
</evidence>